<dbReference type="GO" id="GO:0004930">
    <property type="term" value="F:G protein-coupled receptor activity"/>
    <property type="evidence" value="ECO:0007669"/>
    <property type="project" value="UniProtKB-KW"/>
</dbReference>
<dbReference type="PANTHER" id="PTHR45620">
    <property type="entry name" value="PDF RECEPTOR-LIKE PROTEIN-RELATED"/>
    <property type="match status" value="1"/>
</dbReference>
<name>A0ABD0Y3S6_9HEMI</name>
<dbReference type="Proteomes" id="UP001558652">
    <property type="component" value="Unassembled WGS sequence"/>
</dbReference>
<feature type="transmembrane region" description="Helical" evidence="10">
    <location>
        <begin position="296"/>
        <end position="313"/>
    </location>
</feature>
<dbReference type="GO" id="GO:0005886">
    <property type="term" value="C:plasma membrane"/>
    <property type="evidence" value="ECO:0007669"/>
    <property type="project" value="UniProtKB-SubCell"/>
</dbReference>
<keyword evidence="3" id="KW-1003">Cell membrane</keyword>
<protein>
    <recommendedName>
        <fullName evidence="15">Calcitonin gene-related peptide type 1 receptor</fullName>
    </recommendedName>
</protein>
<feature type="domain" description="G-protein coupled receptors family 2 profile 2" evidence="12">
    <location>
        <begin position="76"/>
        <end position="351"/>
    </location>
</feature>
<dbReference type="Gene3D" id="1.20.1070.10">
    <property type="entry name" value="Rhodopsin 7-helix transmembrane proteins"/>
    <property type="match status" value="1"/>
</dbReference>
<dbReference type="InterPro" id="IPR017981">
    <property type="entry name" value="GPCR_2-like_7TM"/>
</dbReference>
<comment type="caution">
    <text evidence="13">The sequence shown here is derived from an EMBL/GenBank/DDBJ whole genome shotgun (WGS) entry which is preliminary data.</text>
</comment>
<evidence type="ECO:0000256" key="1">
    <source>
        <dbReference type="ARBA" id="ARBA00004651"/>
    </source>
</evidence>
<dbReference type="PROSITE" id="PS50227">
    <property type="entry name" value="G_PROTEIN_RECEP_F2_3"/>
    <property type="match status" value="1"/>
</dbReference>
<dbReference type="InterPro" id="IPR000832">
    <property type="entry name" value="GPCR_2_secretin-like"/>
</dbReference>
<evidence type="ECO:0000313" key="13">
    <source>
        <dbReference type="EMBL" id="KAL1121967.1"/>
    </source>
</evidence>
<dbReference type="InterPro" id="IPR001879">
    <property type="entry name" value="GPCR_2_extracellular_dom"/>
</dbReference>
<evidence type="ECO:0000313" key="14">
    <source>
        <dbReference type="Proteomes" id="UP001558652"/>
    </source>
</evidence>
<dbReference type="InterPro" id="IPR036445">
    <property type="entry name" value="GPCR_2_extracell_dom_sf"/>
</dbReference>
<evidence type="ECO:0000256" key="2">
    <source>
        <dbReference type="ARBA" id="ARBA00005314"/>
    </source>
</evidence>
<evidence type="ECO:0000256" key="8">
    <source>
        <dbReference type="ARBA" id="ARBA00023170"/>
    </source>
</evidence>
<dbReference type="SMART" id="SM00008">
    <property type="entry name" value="HormR"/>
    <property type="match status" value="1"/>
</dbReference>
<dbReference type="PROSITE" id="PS50261">
    <property type="entry name" value="G_PROTEIN_RECEP_F2_4"/>
    <property type="match status" value="1"/>
</dbReference>
<evidence type="ECO:0000256" key="6">
    <source>
        <dbReference type="ARBA" id="ARBA00023040"/>
    </source>
</evidence>
<keyword evidence="7 10" id="KW-0472">Membrane</keyword>
<proteinExistence type="inferred from homology"/>
<comment type="similarity">
    <text evidence="2">Belongs to the G-protein coupled receptor 2 family.</text>
</comment>
<evidence type="ECO:0000256" key="3">
    <source>
        <dbReference type="ARBA" id="ARBA00022475"/>
    </source>
</evidence>
<keyword evidence="8" id="KW-0675">Receptor</keyword>
<keyword evidence="5 10" id="KW-1133">Transmembrane helix</keyword>
<evidence type="ECO:0000259" key="12">
    <source>
        <dbReference type="PROSITE" id="PS50261"/>
    </source>
</evidence>
<accession>A0ABD0Y3S6</accession>
<keyword evidence="14" id="KW-1185">Reference proteome</keyword>
<dbReference type="InterPro" id="IPR050332">
    <property type="entry name" value="GPCR_2"/>
</dbReference>
<evidence type="ECO:0000256" key="7">
    <source>
        <dbReference type="ARBA" id="ARBA00023136"/>
    </source>
</evidence>
<dbReference type="CDD" id="cd15260">
    <property type="entry name" value="7tmB1_NPR_B4_insect-like"/>
    <property type="match status" value="1"/>
</dbReference>
<gene>
    <name evidence="13" type="ORF">AAG570_003375</name>
</gene>
<feature type="transmembrane region" description="Helical" evidence="10">
    <location>
        <begin position="152"/>
        <end position="177"/>
    </location>
</feature>
<evidence type="ECO:0008006" key="15">
    <source>
        <dbReference type="Google" id="ProtNLM"/>
    </source>
</evidence>
<feature type="transmembrane region" description="Helical" evidence="10">
    <location>
        <begin position="82"/>
        <end position="101"/>
    </location>
</feature>
<feature type="domain" description="G-protein coupled receptors family 2 profile 1" evidence="11">
    <location>
        <begin position="1"/>
        <end position="68"/>
    </location>
</feature>
<feature type="transmembrane region" description="Helical" evidence="10">
    <location>
        <begin position="113"/>
        <end position="132"/>
    </location>
</feature>
<feature type="transmembrane region" description="Helical" evidence="10">
    <location>
        <begin position="189"/>
        <end position="208"/>
    </location>
</feature>
<feature type="transmembrane region" description="Helical" evidence="10">
    <location>
        <begin position="228"/>
        <end position="253"/>
    </location>
</feature>
<evidence type="ECO:0000256" key="4">
    <source>
        <dbReference type="ARBA" id="ARBA00022692"/>
    </source>
</evidence>
<feature type="non-terminal residue" evidence="13">
    <location>
        <position position="1"/>
    </location>
</feature>
<sequence length="401" mass="45728">ECPREFDGWTCVNSTPAGSVAQFPCPYFIFGFDPKRFGHRSCLQDGTWFRHPESNKTWSNYTTCVDIEDLKVRTQINLLYKTGYMISLAALTVSLIIFFYFKSLSCTRIQIHKNLFISLAVNNMLWLVWYEAVVDNPPILSANGVGCRALHILVQYFMLATYLWVFCEGLYLHTLLVVTFITESKVMRLLYLVGWGVPALLVAIYGVLRSTLAQDTHHCWIHESSYSWTLSLPVCASMIANLIFLVNIVRLLLTKLHQTSTSPTRSINEKNTSFRWKGRRDTISSEGAPSGRTKKAVRATLILIPLLGLQYIVSPFRPDQGTPWEYVYQLTSAIVASYQGLCVALLFCFFNGEVVTAIRKRWRQCRLSKKRPWHSCSGVTSVSVCIQKYPSSAQFIIFILF</sequence>
<dbReference type="SUPFAM" id="SSF81321">
    <property type="entry name" value="Family A G protein-coupled receptor-like"/>
    <property type="match status" value="1"/>
</dbReference>
<dbReference type="PRINTS" id="PR00249">
    <property type="entry name" value="GPCRSECRETIN"/>
</dbReference>
<reference evidence="13 14" key="1">
    <citation type="submission" date="2024-07" db="EMBL/GenBank/DDBJ databases">
        <title>Chromosome-level genome assembly of the water stick insect Ranatra chinensis (Heteroptera: Nepidae).</title>
        <authorList>
            <person name="Liu X."/>
        </authorList>
    </citation>
    <scope>NUCLEOTIDE SEQUENCE [LARGE SCALE GENOMIC DNA]</scope>
    <source>
        <strain evidence="13">Cailab_2021Rc</strain>
        <tissue evidence="13">Muscle</tissue>
    </source>
</reference>
<dbReference type="PANTHER" id="PTHR45620:SF32">
    <property type="entry name" value="DIURETIC HORMONE 31 RECEPTOR, ISOFORM C"/>
    <property type="match status" value="1"/>
</dbReference>
<keyword evidence="9" id="KW-0807">Transducer</keyword>
<dbReference type="AlphaFoldDB" id="A0ABD0Y3S6"/>
<dbReference type="Gene3D" id="4.10.1240.10">
    <property type="entry name" value="GPCR, family 2, extracellular hormone receptor domain"/>
    <property type="match status" value="1"/>
</dbReference>
<evidence type="ECO:0000256" key="9">
    <source>
        <dbReference type="ARBA" id="ARBA00023224"/>
    </source>
</evidence>
<evidence type="ECO:0000256" key="5">
    <source>
        <dbReference type="ARBA" id="ARBA00022989"/>
    </source>
</evidence>
<keyword evidence="6" id="KW-0297">G-protein coupled receptor</keyword>
<evidence type="ECO:0000259" key="11">
    <source>
        <dbReference type="PROSITE" id="PS50227"/>
    </source>
</evidence>
<evidence type="ECO:0000256" key="10">
    <source>
        <dbReference type="SAM" id="Phobius"/>
    </source>
</evidence>
<dbReference type="EMBL" id="JBFDAA010000014">
    <property type="protein sequence ID" value="KAL1121967.1"/>
    <property type="molecule type" value="Genomic_DNA"/>
</dbReference>
<dbReference type="Pfam" id="PF00002">
    <property type="entry name" value="7tm_2"/>
    <property type="match status" value="1"/>
</dbReference>
<comment type="subcellular location">
    <subcellularLocation>
        <location evidence="1">Cell membrane</location>
        <topology evidence="1">Multi-pass membrane protein</topology>
    </subcellularLocation>
</comment>
<dbReference type="Pfam" id="PF02793">
    <property type="entry name" value="HRM"/>
    <property type="match status" value="1"/>
</dbReference>
<dbReference type="SUPFAM" id="SSF111418">
    <property type="entry name" value="Hormone receptor domain"/>
    <property type="match status" value="1"/>
</dbReference>
<organism evidence="13 14">
    <name type="scientific">Ranatra chinensis</name>
    <dbReference type="NCBI Taxonomy" id="642074"/>
    <lineage>
        <taxon>Eukaryota</taxon>
        <taxon>Metazoa</taxon>
        <taxon>Ecdysozoa</taxon>
        <taxon>Arthropoda</taxon>
        <taxon>Hexapoda</taxon>
        <taxon>Insecta</taxon>
        <taxon>Pterygota</taxon>
        <taxon>Neoptera</taxon>
        <taxon>Paraneoptera</taxon>
        <taxon>Hemiptera</taxon>
        <taxon>Heteroptera</taxon>
        <taxon>Panheteroptera</taxon>
        <taxon>Nepomorpha</taxon>
        <taxon>Nepidae</taxon>
        <taxon>Ranatrinae</taxon>
        <taxon>Ranatra</taxon>
    </lineage>
</organism>
<feature type="transmembrane region" description="Helical" evidence="10">
    <location>
        <begin position="333"/>
        <end position="358"/>
    </location>
</feature>
<keyword evidence="4 10" id="KW-0812">Transmembrane</keyword>